<gene>
    <name evidence="2" type="ORF">ACFFGX_02730</name>
</gene>
<dbReference type="RefSeq" id="WP_376942635.1">
    <property type="nucleotide sequence ID" value="NZ_CP171449.1"/>
</dbReference>
<sequence length="40" mass="4561">MSEQGAFLHRTPVDERFVDAANGPRRPPVSRQVWVRATPE</sequence>
<name>A0ABV6SGE2_AZOPA</name>
<comment type="caution">
    <text evidence="2">The sequence shown here is derived from an EMBL/GenBank/DDBJ whole genome shotgun (WGS) entry which is preliminary data.</text>
</comment>
<dbReference type="EMBL" id="JBHLSS010000018">
    <property type="protein sequence ID" value="MFC0708556.1"/>
    <property type="molecule type" value="Genomic_DNA"/>
</dbReference>
<organism evidence="2 3">
    <name type="scientific">Azorhizophilus paspali</name>
    <name type="common">Azotobacter paspali</name>
    <dbReference type="NCBI Taxonomy" id="69963"/>
    <lineage>
        <taxon>Bacteria</taxon>
        <taxon>Pseudomonadati</taxon>
        <taxon>Pseudomonadota</taxon>
        <taxon>Gammaproteobacteria</taxon>
        <taxon>Pseudomonadales</taxon>
        <taxon>Pseudomonadaceae</taxon>
        <taxon>Azorhizophilus</taxon>
    </lineage>
</organism>
<proteinExistence type="predicted"/>
<keyword evidence="3" id="KW-1185">Reference proteome</keyword>
<reference evidence="2 3" key="1">
    <citation type="submission" date="2024-09" db="EMBL/GenBank/DDBJ databases">
        <authorList>
            <person name="Sun Q."/>
            <person name="Mori K."/>
        </authorList>
    </citation>
    <scope>NUCLEOTIDE SEQUENCE [LARGE SCALE GENOMIC DNA]</scope>
    <source>
        <strain evidence="2 3">NCAIM B.01794</strain>
    </source>
</reference>
<dbReference type="Proteomes" id="UP001589891">
    <property type="component" value="Unassembled WGS sequence"/>
</dbReference>
<feature type="region of interest" description="Disordered" evidence="1">
    <location>
        <begin position="18"/>
        <end position="40"/>
    </location>
</feature>
<accession>A0ABV6SGE2</accession>
<evidence type="ECO:0000313" key="3">
    <source>
        <dbReference type="Proteomes" id="UP001589891"/>
    </source>
</evidence>
<evidence type="ECO:0000256" key="1">
    <source>
        <dbReference type="SAM" id="MobiDB-lite"/>
    </source>
</evidence>
<evidence type="ECO:0000313" key="2">
    <source>
        <dbReference type="EMBL" id="MFC0708556.1"/>
    </source>
</evidence>
<protein>
    <submittedName>
        <fullName evidence="2">Uncharacterized protein</fullName>
    </submittedName>
</protein>